<dbReference type="SUPFAM" id="SSF52540">
    <property type="entry name" value="P-loop containing nucleoside triphosphate hydrolases"/>
    <property type="match status" value="1"/>
</dbReference>
<reference evidence="2" key="1">
    <citation type="journal article" date="2019" name="Int. J. Syst. Evol. Microbiol.">
        <title>The Global Catalogue of Microorganisms (GCM) 10K type strain sequencing project: providing services to taxonomists for standard genome sequencing and annotation.</title>
        <authorList>
            <consortium name="The Broad Institute Genomics Platform"/>
            <consortium name="The Broad Institute Genome Sequencing Center for Infectious Disease"/>
            <person name="Wu L."/>
            <person name="Ma J."/>
        </authorList>
    </citation>
    <scope>NUCLEOTIDE SEQUENCE [LARGE SCALE GENOMIC DNA]</scope>
    <source>
        <strain evidence="2">JCM 17633</strain>
    </source>
</reference>
<dbReference type="RefSeq" id="WP_344714952.1">
    <property type="nucleotide sequence ID" value="NZ_BAABCB010000020.1"/>
</dbReference>
<dbReference type="InterPro" id="IPR018831">
    <property type="entry name" value="Uncharacterised_NKWYS"/>
</dbReference>
<dbReference type="EMBL" id="BAABCB010000020">
    <property type="protein sequence ID" value="GAA4244672.1"/>
    <property type="molecule type" value="Genomic_DNA"/>
</dbReference>
<protein>
    <submittedName>
        <fullName evidence="1">Capsular polysaccharide synthesis family protein</fullName>
    </submittedName>
</protein>
<gene>
    <name evidence="1" type="ORF">GCM10022292_24250</name>
</gene>
<evidence type="ECO:0000313" key="2">
    <source>
        <dbReference type="Proteomes" id="UP001501682"/>
    </source>
</evidence>
<organism evidence="1 2">
    <name type="scientific">Winogradskyella damuponensis</name>
    <dbReference type="NCBI Taxonomy" id="943939"/>
    <lineage>
        <taxon>Bacteria</taxon>
        <taxon>Pseudomonadati</taxon>
        <taxon>Bacteroidota</taxon>
        <taxon>Flavobacteriia</taxon>
        <taxon>Flavobacteriales</taxon>
        <taxon>Flavobacteriaceae</taxon>
        <taxon>Winogradskyella</taxon>
    </lineage>
</organism>
<dbReference type="Proteomes" id="UP001501682">
    <property type="component" value="Unassembled WGS sequence"/>
</dbReference>
<keyword evidence="2" id="KW-1185">Reference proteome</keyword>
<comment type="caution">
    <text evidence="1">The sequence shown here is derived from an EMBL/GenBank/DDBJ whole genome shotgun (WGS) entry which is preliminary data.</text>
</comment>
<accession>A0ABP8CXQ9</accession>
<dbReference type="Pfam" id="PF10364">
    <property type="entry name" value="NKWYS"/>
    <property type="match status" value="1"/>
</dbReference>
<proteinExistence type="predicted"/>
<name>A0ABP8CXQ9_9FLAO</name>
<sequence length="308" mass="37182">MKLIKKVKRKLLSYLRSFYYFDKYIYQRNLSKSSKFSNELILIYTMGKVASTSLYESLIGVYPNKDVFHLHRLNDYYLRERERMIKSEVYGKNEYPRHLTTDLLWKPQWLSDIIKKNKFINLKLITVIREPVSRNISLFFQWIDFEEKHDVYVFKSRNNNYPFEITTPKNDLSKLYDFFYNKFVIDSHLEWLNSELKDVFDMDVLLSTFNKEKGYSILEKGDISLLVLKIENITETFDKSMVDFFGEEIELISANEASSKSINNVYKDFKTNISLPTEYINRIYNSDYVKHFYTEVEIERFKNKWNKN</sequence>
<evidence type="ECO:0000313" key="1">
    <source>
        <dbReference type="EMBL" id="GAA4244672.1"/>
    </source>
</evidence>
<dbReference type="InterPro" id="IPR027417">
    <property type="entry name" value="P-loop_NTPase"/>
</dbReference>